<keyword evidence="4 8" id="KW-0694">RNA-binding</keyword>
<evidence type="ECO:0000313" key="10">
    <source>
        <dbReference type="Proteomes" id="UP000886861"/>
    </source>
</evidence>
<reference evidence="9" key="1">
    <citation type="submission" date="2020-10" db="EMBL/GenBank/DDBJ databases">
        <authorList>
            <person name="Gilroy R."/>
        </authorList>
    </citation>
    <scope>NUCLEOTIDE SEQUENCE</scope>
    <source>
        <strain evidence="9">CHK186-9395</strain>
    </source>
</reference>
<dbReference type="EMBL" id="DVOJ01000013">
    <property type="protein sequence ID" value="HIV01631.1"/>
    <property type="molecule type" value="Genomic_DNA"/>
</dbReference>
<accession>A0A9D1SZD1</accession>
<dbReference type="GO" id="GO:0015935">
    <property type="term" value="C:small ribosomal subunit"/>
    <property type="evidence" value="ECO:0007669"/>
    <property type="project" value="TreeGrafter"/>
</dbReference>
<sequence length="90" mass="10105">MPNIKSAIKRVEVIERNNKQNRSTKSEINTFIKKFKAAVEAKNASEAEELYKKVSGLLDSAARENVIHANSAARKKAHFSKMLDDMKKSA</sequence>
<dbReference type="InterPro" id="IPR002583">
    <property type="entry name" value="Ribosomal_bS20"/>
</dbReference>
<organism evidence="9 10">
    <name type="scientific">Candidatus Caccopulliclostridium gallistercoris</name>
    <dbReference type="NCBI Taxonomy" id="2840719"/>
    <lineage>
        <taxon>Bacteria</taxon>
        <taxon>Bacillati</taxon>
        <taxon>Bacillota</taxon>
        <taxon>Clostridia</taxon>
        <taxon>Candidatus Caccopulliclostridium</taxon>
    </lineage>
</organism>
<evidence type="ECO:0000256" key="5">
    <source>
        <dbReference type="ARBA" id="ARBA00022980"/>
    </source>
</evidence>
<comment type="caution">
    <text evidence="9">The sequence shown here is derived from an EMBL/GenBank/DDBJ whole genome shotgun (WGS) entry which is preliminary data.</text>
</comment>
<evidence type="ECO:0000313" key="9">
    <source>
        <dbReference type="EMBL" id="HIV01631.1"/>
    </source>
</evidence>
<keyword evidence="3 8" id="KW-0699">rRNA-binding</keyword>
<dbReference type="InterPro" id="IPR036510">
    <property type="entry name" value="Ribosomal_bS20_sf"/>
</dbReference>
<dbReference type="GO" id="GO:0003735">
    <property type="term" value="F:structural constituent of ribosome"/>
    <property type="evidence" value="ECO:0007669"/>
    <property type="project" value="InterPro"/>
</dbReference>
<evidence type="ECO:0000256" key="1">
    <source>
        <dbReference type="ARBA" id="ARBA00003134"/>
    </source>
</evidence>
<reference evidence="9" key="2">
    <citation type="journal article" date="2021" name="PeerJ">
        <title>Extensive microbial diversity within the chicken gut microbiome revealed by metagenomics and culture.</title>
        <authorList>
            <person name="Gilroy R."/>
            <person name="Ravi A."/>
            <person name="Getino M."/>
            <person name="Pursley I."/>
            <person name="Horton D.L."/>
            <person name="Alikhan N.F."/>
            <person name="Baker D."/>
            <person name="Gharbi K."/>
            <person name="Hall N."/>
            <person name="Watson M."/>
            <person name="Adriaenssens E.M."/>
            <person name="Foster-Nyarko E."/>
            <person name="Jarju S."/>
            <person name="Secka A."/>
            <person name="Antonio M."/>
            <person name="Oren A."/>
            <person name="Chaudhuri R.R."/>
            <person name="La Ragione R."/>
            <person name="Hildebrand F."/>
            <person name="Pallen M.J."/>
        </authorList>
    </citation>
    <scope>NUCLEOTIDE SEQUENCE</scope>
    <source>
        <strain evidence="9">CHK186-9395</strain>
    </source>
</reference>
<dbReference type="Pfam" id="PF01649">
    <property type="entry name" value="Ribosomal_S20p"/>
    <property type="match status" value="1"/>
</dbReference>
<evidence type="ECO:0000256" key="4">
    <source>
        <dbReference type="ARBA" id="ARBA00022884"/>
    </source>
</evidence>
<dbReference type="AlphaFoldDB" id="A0A9D1SZD1"/>
<dbReference type="PANTHER" id="PTHR33398:SF1">
    <property type="entry name" value="SMALL RIBOSOMAL SUBUNIT PROTEIN BS20C"/>
    <property type="match status" value="1"/>
</dbReference>
<dbReference type="HAMAP" id="MF_00500">
    <property type="entry name" value="Ribosomal_bS20"/>
    <property type="match status" value="1"/>
</dbReference>
<gene>
    <name evidence="8 9" type="primary">rpsT</name>
    <name evidence="9" type="ORF">IAA62_03660</name>
</gene>
<dbReference type="GO" id="GO:0005829">
    <property type="term" value="C:cytosol"/>
    <property type="evidence" value="ECO:0007669"/>
    <property type="project" value="TreeGrafter"/>
</dbReference>
<dbReference type="Gene3D" id="1.20.58.110">
    <property type="entry name" value="Ribosomal protein S20"/>
    <property type="match status" value="1"/>
</dbReference>
<dbReference type="SUPFAM" id="SSF46992">
    <property type="entry name" value="Ribosomal protein S20"/>
    <property type="match status" value="1"/>
</dbReference>
<dbReference type="PANTHER" id="PTHR33398">
    <property type="entry name" value="30S RIBOSOMAL PROTEIN S20"/>
    <property type="match status" value="1"/>
</dbReference>
<dbReference type="Proteomes" id="UP000886861">
    <property type="component" value="Unassembled WGS sequence"/>
</dbReference>
<keyword evidence="5 8" id="KW-0689">Ribosomal protein</keyword>
<keyword evidence="6 8" id="KW-0687">Ribonucleoprotein</keyword>
<proteinExistence type="inferred from homology"/>
<evidence type="ECO:0000256" key="8">
    <source>
        <dbReference type="HAMAP-Rule" id="MF_00500"/>
    </source>
</evidence>
<evidence type="ECO:0000256" key="6">
    <source>
        <dbReference type="ARBA" id="ARBA00023274"/>
    </source>
</evidence>
<dbReference type="GO" id="GO:0070181">
    <property type="term" value="F:small ribosomal subunit rRNA binding"/>
    <property type="evidence" value="ECO:0007669"/>
    <property type="project" value="TreeGrafter"/>
</dbReference>
<evidence type="ECO:0000256" key="7">
    <source>
        <dbReference type="ARBA" id="ARBA00035136"/>
    </source>
</evidence>
<comment type="similarity">
    <text evidence="2 8">Belongs to the bacterial ribosomal protein bS20 family.</text>
</comment>
<protein>
    <recommendedName>
        <fullName evidence="7 8">Small ribosomal subunit protein bS20</fullName>
    </recommendedName>
</protein>
<dbReference type="FunFam" id="1.20.58.110:FF:000001">
    <property type="entry name" value="30S ribosomal protein S20"/>
    <property type="match status" value="1"/>
</dbReference>
<evidence type="ECO:0000256" key="2">
    <source>
        <dbReference type="ARBA" id="ARBA00007634"/>
    </source>
</evidence>
<evidence type="ECO:0000256" key="3">
    <source>
        <dbReference type="ARBA" id="ARBA00022730"/>
    </source>
</evidence>
<comment type="function">
    <text evidence="1 8">Binds directly to 16S ribosomal RNA.</text>
</comment>
<dbReference type="NCBIfam" id="TIGR00029">
    <property type="entry name" value="S20"/>
    <property type="match status" value="1"/>
</dbReference>
<dbReference type="GO" id="GO:0006412">
    <property type="term" value="P:translation"/>
    <property type="evidence" value="ECO:0007669"/>
    <property type="project" value="UniProtKB-UniRule"/>
</dbReference>
<name>A0A9D1SZD1_9FIRM</name>